<dbReference type="Pfam" id="PF00499">
    <property type="entry name" value="Oxidored_q3"/>
    <property type="match status" value="1"/>
</dbReference>
<feature type="transmembrane region" description="Helical" evidence="4">
    <location>
        <begin position="134"/>
        <end position="156"/>
    </location>
</feature>
<feature type="transmembrane region" description="Helical" evidence="4">
    <location>
        <begin position="87"/>
        <end position="105"/>
    </location>
</feature>
<dbReference type="EC" id="7.1.1.-" evidence="4"/>
<keyword evidence="5" id="KW-0560">Oxidoreductase</keyword>
<evidence type="ECO:0000313" key="6">
    <source>
        <dbReference type="Proteomes" id="UP001055955"/>
    </source>
</evidence>
<comment type="function">
    <text evidence="4">NDH-1 shuttles electrons from NADH, via FMN and iron-sulfur (Fe-S) centers, to quinones in the respiratory chain. Couples the redox reaction to proton translocation (for every two electrons transferred, four hydrogen ions are translocated across the cytoplasmic membrane), and thus conserves the redox energy in a proton gradient.</text>
</comment>
<keyword evidence="4" id="KW-0472">Membrane</keyword>
<comment type="subcellular location">
    <subcellularLocation>
        <location evidence="4">Cell membrane</location>
        <topology evidence="4">Multi-pass membrane protein</topology>
    </subcellularLocation>
</comment>
<evidence type="ECO:0000256" key="2">
    <source>
        <dbReference type="ARBA" id="ARBA00019907"/>
    </source>
</evidence>
<feature type="transmembrane region" description="Helical" evidence="4">
    <location>
        <begin position="6"/>
        <end position="22"/>
    </location>
</feature>
<keyword evidence="4" id="KW-1133">Transmembrane helix</keyword>
<keyword evidence="4" id="KW-1003">Cell membrane</keyword>
<dbReference type="Gene3D" id="1.20.120.1200">
    <property type="entry name" value="NADH-ubiquinone/plastoquinone oxidoreductase chain 6, subunit NuoJ"/>
    <property type="match status" value="1"/>
</dbReference>
<dbReference type="Proteomes" id="UP001055955">
    <property type="component" value="Chromosome"/>
</dbReference>
<evidence type="ECO:0000256" key="1">
    <source>
        <dbReference type="ARBA" id="ARBA00005698"/>
    </source>
</evidence>
<comment type="catalytic activity">
    <reaction evidence="4">
        <text>a quinone + NADH + 5 H(+)(in) = a quinol + NAD(+) + 4 H(+)(out)</text>
        <dbReference type="Rhea" id="RHEA:57888"/>
        <dbReference type="ChEBI" id="CHEBI:15378"/>
        <dbReference type="ChEBI" id="CHEBI:24646"/>
        <dbReference type="ChEBI" id="CHEBI:57540"/>
        <dbReference type="ChEBI" id="CHEBI:57945"/>
        <dbReference type="ChEBI" id="CHEBI:132124"/>
    </reaction>
</comment>
<dbReference type="PANTHER" id="PTHR33269">
    <property type="entry name" value="NADH-UBIQUINONE OXIDOREDUCTASE CHAIN 6"/>
    <property type="match status" value="1"/>
</dbReference>
<dbReference type="InterPro" id="IPR042106">
    <property type="entry name" value="Nuo/plastoQ_OxRdtase_6_NuoJ"/>
</dbReference>
<evidence type="ECO:0000313" key="5">
    <source>
        <dbReference type="EMBL" id="UTC24792.1"/>
    </source>
</evidence>
<protein>
    <recommendedName>
        <fullName evidence="2 4">NADH-quinone oxidoreductase subunit J</fullName>
        <ecNumber evidence="4">7.1.1.-</ecNumber>
    </recommendedName>
</protein>
<evidence type="ECO:0000256" key="4">
    <source>
        <dbReference type="RuleBase" id="RU004429"/>
    </source>
</evidence>
<accession>A0ABY5DM89</accession>
<dbReference type="RefSeq" id="WP_258568581.1">
    <property type="nucleotide sequence ID" value="NZ_CP092900.1"/>
</dbReference>
<dbReference type="PANTHER" id="PTHR33269:SF17">
    <property type="entry name" value="NADH-UBIQUINONE OXIDOREDUCTASE CHAIN 6"/>
    <property type="match status" value="1"/>
</dbReference>
<keyword evidence="6" id="KW-1185">Reference proteome</keyword>
<keyword evidence="4" id="KW-0812">Transmembrane</keyword>
<feature type="transmembrane region" description="Helical" evidence="4">
    <location>
        <begin position="53"/>
        <end position="75"/>
    </location>
</feature>
<dbReference type="GO" id="GO:0050136">
    <property type="term" value="F:NADH dehydrogenase (quinone) (non-electrogenic) activity"/>
    <property type="evidence" value="ECO:0007669"/>
    <property type="project" value="UniProtKB-EC"/>
</dbReference>
<gene>
    <name evidence="5" type="ORF">MMH89_01320</name>
</gene>
<dbReference type="EMBL" id="CP092900">
    <property type="protein sequence ID" value="UTC24792.1"/>
    <property type="molecule type" value="Genomic_DNA"/>
</dbReference>
<evidence type="ECO:0000256" key="3">
    <source>
        <dbReference type="ARBA" id="ARBA00025811"/>
    </source>
</evidence>
<keyword evidence="4" id="KW-0874">Quinone</keyword>
<feature type="transmembrane region" description="Helical" evidence="4">
    <location>
        <begin position="29"/>
        <end position="47"/>
    </location>
</feature>
<comment type="subunit">
    <text evidence="3">Composed of 13 different subunits. Subunits NuoA, H, J, K, L, M, N constitute the membrane sector of the complex.</text>
</comment>
<reference evidence="5 6" key="1">
    <citation type="journal article" date="2022" name="Nat. Microbiol.">
        <title>The microbiome of a bacterivorous marine choanoflagellate contains a resource-demanding obligate bacterial associate.</title>
        <authorList>
            <person name="Needham D.M."/>
            <person name="Poirier C."/>
            <person name="Bachy C."/>
            <person name="George E.E."/>
            <person name="Wilken S."/>
            <person name="Yung C.C.M."/>
            <person name="Limardo A.J."/>
            <person name="Morando M."/>
            <person name="Sudek L."/>
            <person name="Malmstrom R.R."/>
            <person name="Keeling P.J."/>
            <person name="Santoro A.E."/>
            <person name="Worden A.Z."/>
        </authorList>
    </citation>
    <scope>NUCLEOTIDE SEQUENCE [LARGE SCALE GENOMIC DNA]</scope>
    <source>
        <strain evidence="5 6">Comchoano-1</strain>
    </source>
</reference>
<dbReference type="InterPro" id="IPR001457">
    <property type="entry name" value="NADH_UbQ/plastoQ_OxRdtase_su6"/>
</dbReference>
<organism evidence="5 6">
    <name type="scientific">Candidatus Comchoanobacter bicostacola</name>
    <dbReference type="NCBI Taxonomy" id="2919598"/>
    <lineage>
        <taxon>Bacteria</taxon>
        <taxon>Pseudomonadati</taxon>
        <taxon>Pseudomonadota</taxon>
        <taxon>Gammaproteobacteria</taxon>
        <taxon>Candidatus Comchoanobacterales</taxon>
        <taxon>Candidatus Comchoanobacteraceae</taxon>
        <taxon>Candidatus Comchoanobacter</taxon>
    </lineage>
</organism>
<sequence length="166" mass="18461">MLDLVFLISGVGLVLSALNVALSTHPVRSVFSLMLSFMFTAVMWLGLGAEFLALALIFIYVGAVMALFLFVVFMLNVDHLPRALPRMATLFMLGIIVSGSVYLLLEHSGWQAELRKVSLNEHTRQLGLLLYRDYWLWAEVVACILLASMVGSILLVKSRSLSQKND</sequence>
<proteinExistence type="inferred from homology"/>
<keyword evidence="4" id="KW-0520">NAD</keyword>
<name>A0ABY5DM89_9GAMM</name>
<comment type="similarity">
    <text evidence="1 4">Belongs to the complex I subunit 6 family.</text>
</comment>